<dbReference type="GO" id="GO:0006508">
    <property type="term" value="P:proteolysis"/>
    <property type="evidence" value="ECO:0007669"/>
    <property type="project" value="InterPro"/>
</dbReference>
<name>A0A3B0WXX7_9ZZZZ</name>
<accession>A0A3B0WXX7</accession>
<evidence type="ECO:0000259" key="1">
    <source>
        <dbReference type="Pfam" id="PF00561"/>
    </source>
</evidence>
<feature type="non-terminal residue" evidence="2">
    <location>
        <position position="1"/>
    </location>
</feature>
<proteinExistence type="predicted"/>
<gene>
    <name evidence="2" type="ORF">MNBD_GAMMA02-189</name>
</gene>
<dbReference type="InterPro" id="IPR005944">
    <property type="entry name" value="Pro_iminopeptidase"/>
</dbReference>
<dbReference type="PANTHER" id="PTHR43722">
    <property type="entry name" value="PROLINE IMINOPEPTIDASE"/>
    <property type="match status" value="1"/>
</dbReference>
<protein>
    <recommendedName>
        <fullName evidence="1">AB hydrolase-1 domain-containing protein</fullName>
    </recommendedName>
</protein>
<dbReference type="AlphaFoldDB" id="A0A3B0WXX7"/>
<feature type="domain" description="AB hydrolase-1" evidence="1">
    <location>
        <begin position="9"/>
        <end position="364"/>
    </location>
</feature>
<dbReference type="InterPro" id="IPR000073">
    <property type="entry name" value="AB_hydrolase_1"/>
</dbReference>
<evidence type="ECO:0000313" key="2">
    <source>
        <dbReference type="EMBL" id="VAW48454.1"/>
    </source>
</evidence>
<dbReference type="EMBL" id="UOFA01000412">
    <property type="protein sequence ID" value="VAW48454.1"/>
    <property type="molecule type" value="Genomic_DNA"/>
</dbReference>
<dbReference type="Gene3D" id="3.40.50.1820">
    <property type="entry name" value="alpha/beta hydrolase"/>
    <property type="match status" value="1"/>
</dbReference>
<dbReference type="GO" id="GO:0004177">
    <property type="term" value="F:aminopeptidase activity"/>
    <property type="evidence" value="ECO:0007669"/>
    <property type="project" value="UniProtKB-EC"/>
</dbReference>
<sequence>AGGPGGSGIATAKYYRFELFMAMREVADVIALDQRGTGKSNDLPECKSSQYIPQEHAIDEQKFIELNRLALTECFEYWRENKVDYAAYNTLESVEDLDALRSHLGADKISLWGISYGSHLALAALKTRPEILHKVMIASAEGLAQTTKYPARTDAYFARLQDYMNLNSETAIDIKAMLNRVHQQLNEKPVLLQWQNEQQQTVKYYLQARDMQQFTAAMIADPGRAKQVLQLYFALEAGITVPIQKLIQKHANPEKPISFSPMSTAMDLASGTSPERFAEINQQIKTSMLGGYLNFSFYFTELALKMNLDLGESFRSKPISDVPTLLLSGTLDGRTYIESQIEATSGLSQLSKIKVVNAGHNLFKSSPLVIKNMLLFMQDQPISDPVITIEPPSLDN</sequence>
<dbReference type="GO" id="GO:0005737">
    <property type="term" value="C:cytoplasm"/>
    <property type="evidence" value="ECO:0007669"/>
    <property type="project" value="InterPro"/>
</dbReference>
<organism evidence="2">
    <name type="scientific">hydrothermal vent metagenome</name>
    <dbReference type="NCBI Taxonomy" id="652676"/>
    <lineage>
        <taxon>unclassified sequences</taxon>
        <taxon>metagenomes</taxon>
        <taxon>ecological metagenomes</taxon>
    </lineage>
</organism>
<dbReference type="PANTHER" id="PTHR43722:SF1">
    <property type="entry name" value="PROLINE IMINOPEPTIDASE"/>
    <property type="match status" value="1"/>
</dbReference>
<dbReference type="SUPFAM" id="SSF53474">
    <property type="entry name" value="alpha/beta-Hydrolases"/>
    <property type="match status" value="1"/>
</dbReference>
<dbReference type="Pfam" id="PF00561">
    <property type="entry name" value="Abhydrolase_1"/>
    <property type="match status" value="1"/>
</dbReference>
<reference evidence="2" key="1">
    <citation type="submission" date="2018-06" db="EMBL/GenBank/DDBJ databases">
        <authorList>
            <person name="Zhirakovskaya E."/>
        </authorList>
    </citation>
    <scope>NUCLEOTIDE SEQUENCE</scope>
</reference>
<dbReference type="InterPro" id="IPR029058">
    <property type="entry name" value="AB_hydrolase_fold"/>
</dbReference>